<feature type="compositionally biased region" description="Basic and acidic residues" evidence="1">
    <location>
        <begin position="135"/>
        <end position="144"/>
    </location>
</feature>
<organism evidence="2 3">
    <name type="scientific">Ophiocordyceps camponoti-floridani</name>
    <dbReference type="NCBI Taxonomy" id="2030778"/>
    <lineage>
        <taxon>Eukaryota</taxon>
        <taxon>Fungi</taxon>
        <taxon>Dikarya</taxon>
        <taxon>Ascomycota</taxon>
        <taxon>Pezizomycotina</taxon>
        <taxon>Sordariomycetes</taxon>
        <taxon>Hypocreomycetidae</taxon>
        <taxon>Hypocreales</taxon>
        <taxon>Ophiocordycipitaceae</taxon>
        <taxon>Ophiocordyceps</taxon>
    </lineage>
</organism>
<evidence type="ECO:0000313" key="2">
    <source>
        <dbReference type="EMBL" id="KAF4589252.1"/>
    </source>
</evidence>
<proteinExistence type="predicted"/>
<reference evidence="2 3" key="1">
    <citation type="journal article" date="2020" name="G3 (Bethesda)">
        <title>Genetic Underpinnings of Host Manipulation by Ophiocordyceps as Revealed by Comparative Transcriptomics.</title>
        <authorList>
            <person name="Will I."/>
            <person name="Das B."/>
            <person name="Trinh T."/>
            <person name="Brachmann A."/>
            <person name="Ohm R.A."/>
            <person name="de Bekker C."/>
        </authorList>
    </citation>
    <scope>NUCLEOTIDE SEQUENCE [LARGE SCALE GENOMIC DNA]</scope>
    <source>
        <strain evidence="2 3">EC05</strain>
    </source>
</reference>
<accession>A0A8H4Q7J9</accession>
<evidence type="ECO:0000256" key="1">
    <source>
        <dbReference type="SAM" id="MobiDB-lite"/>
    </source>
</evidence>
<comment type="caution">
    <text evidence="2">The sequence shown here is derived from an EMBL/GenBank/DDBJ whole genome shotgun (WGS) entry which is preliminary data.</text>
</comment>
<feature type="compositionally biased region" description="Basic and acidic residues" evidence="1">
    <location>
        <begin position="64"/>
        <end position="84"/>
    </location>
</feature>
<sequence>MGSLPRSNNTKTGHGDQTTTLVKNRRQQLRYASRIFRKRRHPPKRPAAYRGCAVPLAPFRDGRERRRWARDTRNVGDSSADRPRPVRGASPLLALAATAVATEELDRLSLMARRADAEATGIISLTLEPPPRPVLKGDEREGETRSCLGE</sequence>
<gene>
    <name evidence="2" type="ORF">GQ602_003141</name>
</gene>
<dbReference type="Proteomes" id="UP000562929">
    <property type="component" value="Unassembled WGS sequence"/>
</dbReference>
<dbReference type="EMBL" id="JAACLJ010000003">
    <property type="protein sequence ID" value="KAF4589252.1"/>
    <property type="molecule type" value="Genomic_DNA"/>
</dbReference>
<dbReference type="OrthoDB" id="4927441at2759"/>
<feature type="region of interest" description="Disordered" evidence="1">
    <location>
        <begin position="1"/>
        <end position="22"/>
    </location>
</feature>
<feature type="region of interest" description="Disordered" evidence="1">
    <location>
        <begin position="64"/>
        <end position="87"/>
    </location>
</feature>
<keyword evidence="3" id="KW-1185">Reference proteome</keyword>
<evidence type="ECO:0000313" key="3">
    <source>
        <dbReference type="Proteomes" id="UP000562929"/>
    </source>
</evidence>
<protein>
    <submittedName>
        <fullName evidence="2">Uncharacterized protein</fullName>
    </submittedName>
</protein>
<name>A0A8H4Q7J9_9HYPO</name>
<feature type="region of interest" description="Disordered" evidence="1">
    <location>
        <begin position="122"/>
        <end position="150"/>
    </location>
</feature>
<dbReference type="AlphaFoldDB" id="A0A8H4Q7J9"/>